<comment type="caution">
    <text evidence="1">The sequence shown here is derived from an EMBL/GenBank/DDBJ whole genome shotgun (WGS) entry which is preliminary data.</text>
</comment>
<reference evidence="2" key="1">
    <citation type="journal article" date="2018" name="BMC Genomics">
        <title>Genomic insights into host adaptation between the wheat stripe rust pathogen (Puccinia striiformis f. sp. tritici) and the barley stripe rust pathogen (Puccinia striiformis f. sp. hordei).</title>
        <authorList>
            <person name="Xia C."/>
            <person name="Wang M."/>
            <person name="Yin C."/>
            <person name="Cornejo O.E."/>
            <person name="Hulbert S.H."/>
            <person name="Chen X."/>
        </authorList>
    </citation>
    <scope>NUCLEOTIDE SEQUENCE [LARGE SCALE GENOMIC DNA]</scope>
    <source>
        <strain evidence="2">93-210</strain>
    </source>
</reference>
<dbReference type="EMBL" id="CM045880">
    <property type="protein sequence ID" value="KAI7938385.1"/>
    <property type="molecule type" value="Genomic_DNA"/>
</dbReference>
<gene>
    <name evidence="1" type="ORF">MJO28_015305</name>
</gene>
<protein>
    <submittedName>
        <fullName evidence="1">Uncharacterized protein</fullName>
    </submittedName>
</protein>
<accession>A0ACC0DU73</accession>
<reference evidence="2" key="2">
    <citation type="journal article" date="2018" name="Mol. Plant Microbe Interact.">
        <title>Genome sequence resources for the wheat stripe rust pathogen (Puccinia striiformis f. sp. tritici) and the barley stripe rust pathogen (Puccinia striiformis f. sp. hordei).</title>
        <authorList>
            <person name="Xia C."/>
            <person name="Wang M."/>
            <person name="Yin C."/>
            <person name="Cornejo O.E."/>
            <person name="Hulbert S.H."/>
            <person name="Chen X."/>
        </authorList>
    </citation>
    <scope>NUCLEOTIDE SEQUENCE [LARGE SCALE GENOMIC DNA]</scope>
    <source>
        <strain evidence="2">93-210</strain>
    </source>
</reference>
<organism evidence="1 2">
    <name type="scientific">Puccinia striiformis f. sp. tritici</name>
    <dbReference type="NCBI Taxonomy" id="168172"/>
    <lineage>
        <taxon>Eukaryota</taxon>
        <taxon>Fungi</taxon>
        <taxon>Dikarya</taxon>
        <taxon>Basidiomycota</taxon>
        <taxon>Pucciniomycotina</taxon>
        <taxon>Pucciniomycetes</taxon>
        <taxon>Pucciniales</taxon>
        <taxon>Pucciniaceae</taxon>
        <taxon>Puccinia</taxon>
    </lineage>
</organism>
<keyword evidence="2" id="KW-1185">Reference proteome</keyword>
<proteinExistence type="predicted"/>
<evidence type="ECO:0000313" key="2">
    <source>
        <dbReference type="Proteomes" id="UP001060170"/>
    </source>
</evidence>
<reference evidence="1 2" key="3">
    <citation type="journal article" date="2022" name="Microbiol. Spectr.">
        <title>Folding features and dynamics of 3D genome architecture in plant fungal pathogens.</title>
        <authorList>
            <person name="Xia C."/>
        </authorList>
    </citation>
    <scope>NUCLEOTIDE SEQUENCE [LARGE SCALE GENOMIC DNA]</scope>
    <source>
        <strain evidence="1 2">93-210</strain>
    </source>
</reference>
<sequence length="260" mass="27860">MQTQSTPPLPLSIVLYSSSVNPASKTRQRTRPAPNSDTEFNFCPIVNQASQPKTGRDSLDLQAVIKRIVPEDFAPSNTKTKHIQHSTDVGPPTEVRPLPSRRRHQHTNDEIDFNFCPSVKKALQSDGHPDPSPAPVPTIVTTAQLKSALEQAGLHVRSQRHSSLLAQYKILLDPSRLVDMSSNKAVSSSADFLSHPPSLPGSEVLSPCHSHSPPTSSESTFMSTQATSSSTSVNDHGTSSTSVNAIAPSGPPPLPPGPHQ</sequence>
<name>A0ACC0DU73_9BASI</name>
<evidence type="ECO:0000313" key="1">
    <source>
        <dbReference type="EMBL" id="KAI7938385.1"/>
    </source>
</evidence>
<dbReference type="Proteomes" id="UP001060170">
    <property type="component" value="Chromosome 16"/>
</dbReference>